<dbReference type="PANTHER" id="PTHR11439">
    <property type="entry name" value="GAG-POL-RELATED RETROTRANSPOSON"/>
    <property type="match status" value="1"/>
</dbReference>
<sequence>MTFELADRSVSKPYTDNQAEVQLDNAHVDDNEFYNVFSTAVREEADSSSRYVDPSNMYTFYQPHQSEHRWTKNHSLSLVCRNSSKSVQTRRQLTTDHEMCMFMLTVSTAEPKNIKEVMADSAWIEAMQDELHQFDRLNEEVYVALLDGFVDPDHLKKVYRLKKALYGLKQAPRAWYDELSNILLSKGFTKEAEYIALSASCAQVIWMRTHLKDYGFNYNKIPLYCDSQSAIVISCNPVQHSHTKHIYTRYHFIKERVEHGIIELYFLSTEYQLADMFTKALTEDMFQYLVKRIGMRCLTPVEQK</sequence>
<protein>
    <submittedName>
        <fullName evidence="2">Ribonuclease H</fullName>
    </submittedName>
</protein>
<accession>A0A6L2KF18</accession>
<feature type="domain" description="Reverse transcriptase Ty1/copia-type" evidence="1">
    <location>
        <begin position="104"/>
        <end position="192"/>
    </location>
</feature>
<dbReference type="PANTHER" id="PTHR11439:SF483">
    <property type="entry name" value="PEPTIDE SYNTHASE GLIP-LIKE, PUTATIVE (AFU_ORTHOLOGUE AFUA_3G12920)-RELATED"/>
    <property type="match status" value="1"/>
</dbReference>
<evidence type="ECO:0000313" key="2">
    <source>
        <dbReference type="EMBL" id="GEU48113.1"/>
    </source>
</evidence>
<organism evidence="2">
    <name type="scientific">Tanacetum cinerariifolium</name>
    <name type="common">Dalmatian daisy</name>
    <name type="synonym">Chrysanthemum cinerariifolium</name>
    <dbReference type="NCBI Taxonomy" id="118510"/>
    <lineage>
        <taxon>Eukaryota</taxon>
        <taxon>Viridiplantae</taxon>
        <taxon>Streptophyta</taxon>
        <taxon>Embryophyta</taxon>
        <taxon>Tracheophyta</taxon>
        <taxon>Spermatophyta</taxon>
        <taxon>Magnoliopsida</taxon>
        <taxon>eudicotyledons</taxon>
        <taxon>Gunneridae</taxon>
        <taxon>Pentapetalae</taxon>
        <taxon>asterids</taxon>
        <taxon>campanulids</taxon>
        <taxon>Asterales</taxon>
        <taxon>Asteraceae</taxon>
        <taxon>Asteroideae</taxon>
        <taxon>Anthemideae</taxon>
        <taxon>Anthemidinae</taxon>
        <taxon>Tanacetum</taxon>
    </lineage>
</organism>
<dbReference type="Pfam" id="PF07727">
    <property type="entry name" value="RVT_2"/>
    <property type="match status" value="1"/>
</dbReference>
<dbReference type="CDD" id="cd09272">
    <property type="entry name" value="RNase_HI_RT_Ty1"/>
    <property type="match status" value="1"/>
</dbReference>
<proteinExistence type="predicted"/>
<evidence type="ECO:0000259" key="1">
    <source>
        <dbReference type="Pfam" id="PF07727"/>
    </source>
</evidence>
<name>A0A6L2KF18_TANCI</name>
<dbReference type="InterPro" id="IPR013103">
    <property type="entry name" value="RVT_2"/>
</dbReference>
<reference evidence="2" key="1">
    <citation type="journal article" date="2019" name="Sci. Rep.">
        <title>Draft genome of Tanacetum cinerariifolium, the natural source of mosquito coil.</title>
        <authorList>
            <person name="Yamashiro T."/>
            <person name="Shiraishi A."/>
            <person name="Satake H."/>
            <person name="Nakayama K."/>
        </authorList>
    </citation>
    <scope>NUCLEOTIDE SEQUENCE</scope>
</reference>
<comment type="caution">
    <text evidence="2">The sequence shown here is derived from an EMBL/GenBank/DDBJ whole genome shotgun (WGS) entry which is preliminary data.</text>
</comment>
<gene>
    <name evidence="2" type="ORF">Tci_020091</name>
</gene>
<dbReference type="EMBL" id="BKCJ010002373">
    <property type="protein sequence ID" value="GEU48113.1"/>
    <property type="molecule type" value="Genomic_DNA"/>
</dbReference>
<dbReference type="AlphaFoldDB" id="A0A6L2KF18"/>